<dbReference type="EMBL" id="JAHWGI010001172">
    <property type="protein sequence ID" value="KAK3924303.1"/>
    <property type="molecule type" value="Genomic_DNA"/>
</dbReference>
<dbReference type="AlphaFoldDB" id="A0AAE1LLQ1"/>
<dbReference type="Proteomes" id="UP001219518">
    <property type="component" value="Unassembled WGS sequence"/>
</dbReference>
<comment type="caution">
    <text evidence="2">The sequence shown here is derived from an EMBL/GenBank/DDBJ whole genome shotgun (WGS) entry which is preliminary data.</text>
</comment>
<feature type="region of interest" description="Disordered" evidence="1">
    <location>
        <begin position="1"/>
        <end position="31"/>
    </location>
</feature>
<protein>
    <submittedName>
        <fullName evidence="2">Fatty-acid--CoA ligase fadD21</fullName>
    </submittedName>
</protein>
<reference evidence="2" key="1">
    <citation type="submission" date="2021-07" db="EMBL/GenBank/DDBJ databases">
        <authorList>
            <person name="Catto M.A."/>
            <person name="Jacobson A."/>
            <person name="Kennedy G."/>
            <person name="Labadie P."/>
            <person name="Hunt B.G."/>
            <person name="Srinivasan R."/>
        </authorList>
    </citation>
    <scope>NUCLEOTIDE SEQUENCE</scope>
    <source>
        <strain evidence="2">PL_HMW_Pooled</strain>
        <tissue evidence="2">Head</tissue>
    </source>
</reference>
<reference evidence="2" key="2">
    <citation type="journal article" date="2023" name="BMC Genomics">
        <title>Pest status, molecular evolution, and epigenetic factors derived from the genome assembly of Frankliniella fusca, a thysanopteran phytovirus vector.</title>
        <authorList>
            <person name="Catto M.A."/>
            <person name="Labadie P.E."/>
            <person name="Jacobson A.L."/>
            <person name="Kennedy G.G."/>
            <person name="Srinivasan R."/>
            <person name="Hunt B.G."/>
        </authorList>
    </citation>
    <scope>NUCLEOTIDE SEQUENCE</scope>
    <source>
        <strain evidence="2">PL_HMW_Pooled</strain>
    </source>
</reference>
<gene>
    <name evidence="2" type="ORF">KUF71_012269</name>
</gene>
<organism evidence="2 3">
    <name type="scientific">Frankliniella fusca</name>
    <dbReference type="NCBI Taxonomy" id="407009"/>
    <lineage>
        <taxon>Eukaryota</taxon>
        <taxon>Metazoa</taxon>
        <taxon>Ecdysozoa</taxon>
        <taxon>Arthropoda</taxon>
        <taxon>Hexapoda</taxon>
        <taxon>Insecta</taxon>
        <taxon>Pterygota</taxon>
        <taxon>Neoptera</taxon>
        <taxon>Paraneoptera</taxon>
        <taxon>Thysanoptera</taxon>
        <taxon>Terebrantia</taxon>
        <taxon>Thripoidea</taxon>
        <taxon>Thripidae</taxon>
        <taxon>Frankliniella</taxon>
    </lineage>
</organism>
<feature type="compositionally biased region" description="Basic and acidic residues" evidence="1">
    <location>
        <begin position="87"/>
        <end position="100"/>
    </location>
</feature>
<keyword evidence="3" id="KW-1185">Reference proteome</keyword>
<sequence>MDACWHEFVSSKQSPVAPSQPWPSLPRQDQRATALNLTSSLKGLDLRGAVREPQIQGSAPIPLAEPNSRTEPKGPEPSGAEGIGAECRMEPRGSEPETTRRKPASVSEWLIVKCAAKSSPKFLTYDDIRDQPILSSDSISANSVTSFLIDLTT</sequence>
<proteinExistence type="predicted"/>
<keyword evidence="2" id="KW-0436">Ligase</keyword>
<evidence type="ECO:0000313" key="3">
    <source>
        <dbReference type="Proteomes" id="UP001219518"/>
    </source>
</evidence>
<feature type="region of interest" description="Disordered" evidence="1">
    <location>
        <begin position="47"/>
        <end position="104"/>
    </location>
</feature>
<evidence type="ECO:0000256" key="1">
    <source>
        <dbReference type="SAM" id="MobiDB-lite"/>
    </source>
</evidence>
<name>A0AAE1LLQ1_9NEOP</name>
<evidence type="ECO:0000313" key="2">
    <source>
        <dbReference type="EMBL" id="KAK3924303.1"/>
    </source>
</evidence>
<accession>A0AAE1LLQ1</accession>
<dbReference type="GO" id="GO:0016874">
    <property type="term" value="F:ligase activity"/>
    <property type="evidence" value="ECO:0007669"/>
    <property type="project" value="UniProtKB-KW"/>
</dbReference>